<reference evidence="11 12" key="1">
    <citation type="journal article" date="2016" name="Nat. Commun.">
        <title>Thousands of microbial genomes shed light on interconnected biogeochemical processes in an aquifer system.</title>
        <authorList>
            <person name="Anantharaman K."/>
            <person name="Brown C.T."/>
            <person name="Hug L.A."/>
            <person name="Sharon I."/>
            <person name="Castelle C.J."/>
            <person name="Probst A.J."/>
            <person name="Thomas B.C."/>
            <person name="Singh A."/>
            <person name="Wilkins M.J."/>
            <person name="Karaoz U."/>
            <person name="Brodie E.L."/>
            <person name="Williams K.H."/>
            <person name="Hubbard S.S."/>
            <person name="Banfield J.F."/>
        </authorList>
    </citation>
    <scope>NUCLEOTIDE SEQUENCE [LARGE SCALE GENOMIC DNA]</scope>
</reference>
<feature type="transmembrane region" description="Helical" evidence="10">
    <location>
        <begin position="218"/>
        <end position="236"/>
    </location>
</feature>
<comment type="subcellular location">
    <subcellularLocation>
        <location evidence="1">Cell membrane</location>
        <topology evidence="1">Multi-pass membrane protein</topology>
    </subcellularLocation>
</comment>
<gene>
    <name evidence="11" type="ORF">A2730_02975</name>
</gene>
<feature type="transmembrane region" description="Helical" evidence="10">
    <location>
        <begin position="37"/>
        <end position="58"/>
    </location>
</feature>
<protein>
    <recommendedName>
        <fullName evidence="3">Protease PrsW</fullName>
    </recommendedName>
</protein>
<keyword evidence="9 10" id="KW-0472">Membrane</keyword>
<evidence type="ECO:0000256" key="5">
    <source>
        <dbReference type="ARBA" id="ARBA00022670"/>
    </source>
</evidence>
<feature type="transmembrane region" description="Helical" evidence="10">
    <location>
        <begin position="115"/>
        <end position="136"/>
    </location>
</feature>
<comment type="caution">
    <text evidence="11">The sequence shown here is derived from an EMBL/GenBank/DDBJ whole genome shotgun (WGS) entry which is preliminary data.</text>
</comment>
<dbReference type="PANTHER" id="PTHR36844">
    <property type="entry name" value="PROTEASE PRSW"/>
    <property type="match status" value="1"/>
</dbReference>
<dbReference type="GO" id="GO:0005886">
    <property type="term" value="C:plasma membrane"/>
    <property type="evidence" value="ECO:0007669"/>
    <property type="project" value="UniProtKB-SubCell"/>
</dbReference>
<dbReference type="PIRSF" id="PIRSF016933">
    <property type="entry name" value="PrsW"/>
    <property type="match status" value="1"/>
</dbReference>
<feature type="transmembrane region" description="Helical" evidence="10">
    <location>
        <begin position="190"/>
        <end position="212"/>
    </location>
</feature>
<dbReference type="EMBL" id="MHOO01000009">
    <property type="protein sequence ID" value="OGZ64034.1"/>
    <property type="molecule type" value="Genomic_DNA"/>
</dbReference>
<evidence type="ECO:0000256" key="7">
    <source>
        <dbReference type="ARBA" id="ARBA00022801"/>
    </source>
</evidence>
<accession>A0A1G2HND5</accession>
<name>A0A1G2HND5_9BACT</name>
<feature type="transmembrane region" description="Helical" evidence="10">
    <location>
        <begin position="156"/>
        <end position="178"/>
    </location>
</feature>
<dbReference type="InterPro" id="IPR023596">
    <property type="entry name" value="Peptidase_PrsW_arch/bac"/>
</dbReference>
<dbReference type="STRING" id="1802202.A2730_02975"/>
<evidence type="ECO:0000256" key="10">
    <source>
        <dbReference type="SAM" id="Phobius"/>
    </source>
</evidence>
<keyword evidence="8 10" id="KW-1133">Transmembrane helix</keyword>
<dbReference type="GO" id="GO:0006508">
    <property type="term" value="P:proteolysis"/>
    <property type="evidence" value="ECO:0007669"/>
    <property type="project" value="UniProtKB-KW"/>
</dbReference>
<dbReference type="InterPro" id="IPR026898">
    <property type="entry name" value="PrsW"/>
</dbReference>
<evidence type="ECO:0000256" key="3">
    <source>
        <dbReference type="ARBA" id="ARBA00018997"/>
    </source>
</evidence>
<evidence type="ECO:0000313" key="11">
    <source>
        <dbReference type="EMBL" id="OGZ64034.1"/>
    </source>
</evidence>
<dbReference type="Pfam" id="PF13367">
    <property type="entry name" value="PrsW-protease"/>
    <property type="match status" value="1"/>
</dbReference>
<keyword evidence="4" id="KW-1003">Cell membrane</keyword>
<evidence type="ECO:0000256" key="6">
    <source>
        <dbReference type="ARBA" id="ARBA00022692"/>
    </source>
</evidence>
<dbReference type="GO" id="GO:0008233">
    <property type="term" value="F:peptidase activity"/>
    <property type="evidence" value="ECO:0007669"/>
    <property type="project" value="UniProtKB-KW"/>
</dbReference>
<evidence type="ECO:0000256" key="4">
    <source>
        <dbReference type="ARBA" id="ARBA00022475"/>
    </source>
</evidence>
<organism evidence="11 12">
    <name type="scientific">Candidatus Staskawiczbacteria bacterium RIFCSPHIGHO2_01_FULL_39_25</name>
    <dbReference type="NCBI Taxonomy" id="1802202"/>
    <lineage>
        <taxon>Bacteria</taxon>
        <taxon>Candidatus Staskawicziibacteriota</taxon>
    </lineage>
</organism>
<evidence type="ECO:0000256" key="2">
    <source>
        <dbReference type="ARBA" id="ARBA00009165"/>
    </source>
</evidence>
<dbReference type="PANTHER" id="PTHR36844:SF1">
    <property type="entry name" value="PROTEASE PRSW"/>
    <property type="match status" value="1"/>
</dbReference>
<keyword evidence="7" id="KW-0378">Hydrolase</keyword>
<dbReference type="Proteomes" id="UP000176855">
    <property type="component" value="Unassembled WGS sequence"/>
</dbReference>
<evidence type="ECO:0000256" key="1">
    <source>
        <dbReference type="ARBA" id="ARBA00004651"/>
    </source>
</evidence>
<feature type="transmembrane region" description="Helical" evidence="10">
    <location>
        <begin position="70"/>
        <end position="94"/>
    </location>
</feature>
<feature type="transmembrane region" description="Helical" evidence="10">
    <location>
        <begin position="6"/>
        <end position="25"/>
    </location>
</feature>
<evidence type="ECO:0000256" key="9">
    <source>
        <dbReference type="ARBA" id="ARBA00023136"/>
    </source>
</evidence>
<keyword evidence="6 10" id="KW-0812">Transmembrane</keyword>
<sequence>MEYYRLILYFIFGVLPSITWLLYYLSKDLHPEPKKMILKIFIYGSLVTIPVFFIQISLAELLKQFQFSPFFIHFPIFIDLIKWFIIIALTEELFKYFVVKVAVFGSSALDEPLDIMLYMVVAALGFAALENILYLFSPLDGVPFNTVIKTTIIISFIRFIGATFLHTLCSAILGYFVVLSFCKAKKRLPLTLAGILAATFLHGLYNFSIIALKSPANFIIPIGIVLSLAVLVIYAFDEVKKLNSTCKLN</sequence>
<dbReference type="AlphaFoldDB" id="A0A1G2HND5"/>
<keyword evidence="5" id="KW-0645">Protease</keyword>
<evidence type="ECO:0000256" key="8">
    <source>
        <dbReference type="ARBA" id="ARBA00022989"/>
    </source>
</evidence>
<comment type="similarity">
    <text evidence="2">Belongs to the protease PrsW family.</text>
</comment>
<evidence type="ECO:0000313" key="12">
    <source>
        <dbReference type="Proteomes" id="UP000176855"/>
    </source>
</evidence>
<proteinExistence type="inferred from homology"/>